<reference evidence="3" key="1">
    <citation type="submission" date="2023-07" db="EMBL/GenBank/DDBJ databases">
        <authorList>
            <person name="Yue Y."/>
        </authorList>
    </citation>
    <scope>NUCLEOTIDE SEQUENCE [LARGE SCALE GENOMIC DNA]</scope>
    <source>
        <strain evidence="3">2Y89</strain>
    </source>
</reference>
<evidence type="ECO:0000256" key="1">
    <source>
        <dbReference type="SAM" id="SignalP"/>
    </source>
</evidence>
<evidence type="ECO:0000313" key="3">
    <source>
        <dbReference type="Proteomes" id="UP001198402"/>
    </source>
</evidence>
<keyword evidence="3" id="KW-1185">Reference proteome</keyword>
<dbReference type="PANTHER" id="PTHR41339:SF1">
    <property type="entry name" value="SECRETED PROTEIN"/>
    <property type="match status" value="1"/>
</dbReference>
<dbReference type="Proteomes" id="UP001198402">
    <property type="component" value="Unassembled WGS sequence"/>
</dbReference>
<keyword evidence="1" id="KW-0732">Signal</keyword>
<evidence type="ECO:0000313" key="2">
    <source>
        <dbReference type="EMBL" id="MCA0153040.1"/>
    </source>
</evidence>
<name>A0ABS7XZG0_9FLAO</name>
<gene>
    <name evidence="2" type="ORF">LBV24_07420</name>
</gene>
<dbReference type="PANTHER" id="PTHR41339">
    <property type="entry name" value="LIPL48"/>
    <property type="match status" value="1"/>
</dbReference>
<comment type="caution">
    <text evidence="2">The sequence shown here is derived from an EMBL/GenBank/DDBJ whole genome shotgun (WGS) entry which is preliminary data.</text>
</comment>
<feature type="chain" id="PRO_5047173852" description="T9SS C-terminal target domain-containing protein" evidence="1">
    <location>
        <begin position="21"/>
        <end position="441"/>
    </location>
</feature>
<accession>A0ABS7XZG0</accession>
<protein>
    <recommendedName>
        <fullName evidence="4">T9SS C-terminal target domain-containing protein</fullName>
    </recommendedName>
</protein>
<sequence>MRKITFTTLVAFLLIGNCFAQQEKGIIGYDNWLDTWTEFQPSKIEYEEPTQILSGRITIDTKLTKRNTYLLVGDVFVTDNATLSIEPGTVILGDFKTKGTLIISKGSKILAEGKQTDPIIFTSNRSVKKPGDWGGIFVLGDAPLNAYGNESSVNYGLKPSSFMDIVYGGEDSESNSGILKYVRIEFAGKRTKQHGNLSGLTLAGVGSDTTLYNVMVSYCEGNSFNLLGGNLILVKMVSFRSNQNDYKFNYGAQCNLVNSLAVRSPYVSSPDGSRALYISSYDFKEDADPTKEYTNVNAENLTLVNVSNDLESDIEVGLVQEAIYIGNDASFVSDRSVISGFNPAVVLDDKIKMNDTNLSKIEFVRTYFNNCNGNIFRKGYTNNDDLESWYGSRAFNNVYSKGPDSETFIGASHKKYPDFRLRINRIIASNDYFDDDDDDDD</sequence>
<evidence type="ECO:0008006" key="4">
    <source>
        <dbReference type="Google" id="ProtNLM"/>
    </source>
</evidence>
<organism evidence="2 3">
    <name type="scientific">Winogradskyella vincentii</name>
    <dbReference type="NCBI Taxonomy" id="2877122"/>
    <lineage>
        <taxon>Bacteria</taxon>
        <taxon>Pseudomonadati</taxon>
        <taxon>Bacteroidota</taxon>
        <taxon>Flavobacteriia</taxon>
        <taxon>Flavobacteriales</taxon>
        <taxon>Flavobacteriaceae</taxon>
        <taxon>Winogradskyella</taxon>
    </lineage>
</organism>
<proteinExistence type="predicted"/>
<dbReference type="EMBL" id="JAIUJS010000003">
    <property type="protein sequence ID" value="MCA0153040.1"/>
    <property type="molecule type" value="Genomic_DNA"/>
</dbReference>
<feature type="signal peptide" evidence="1">
    <location>
        <begin position="1"/>
        <end position="20"/>
    </location>
</feature>
<dbReference type="RefSeq" id="WP_224477963.1">
    <property type="nucleotide sequence ID" value="NZ_JAIUJS010000003.1"/>
</dbReference>